<dbReference type="NCBIfam" id="TIGR02795">
    <property type="entry name" value="tol_pal_ybgF"/>
    <property type="match status" value="1"/>
</dbReference>
<dbReference type="AlphaFoldDB" id="B3EAU2"/>
<keyword evidence="5" id="KW-1185">Reference proteome</keyword>
<dbReference type="PROSITE" id="PS51257">
    <property type="entry name" value="PROKAR_LIPOPROTEIN"/>
    <property type="match status" value="1"/>
</dbReference>
<sequence length="248" mass="27116">MGHLHKLGLLSLSLLVLGGCAANDLMVKRQTETETKVEHLFQIAGGIEARLNELSGRLAGLEEQETQRAALIKELGNGVRELKEVNQALQAKLQAAPATATSKVEVVNPDPVPKGRDAGPPPAYVKAFGLYSTNNFATAIQAFELFIKELPASEYVPNAYYWIGECYYSSSDLPNAHVAFQKVVDGWPRHSKAADALLKIGYSYLAQKQQDKAKSSFERLIRSYPGSPAAVKARERLMSSDQPAPVRH</sequence>
<accession>B3EAU2</accession>
<reference evidence="4 5" key="1">
    <citation type="submission" date="2008-05" db="EMBL/GenBank/DDBJ databases">
        <title>Complete sequence of chromosome of Geobacter lovleyi SZ.</title>
        <authorList>
            <consortium name="US DOE Joint Genome Institute"/>
            <person name="Lucas S."/>
            <person name="Copeland A."/>
            <person name="Lapidus A."/>
            <person name="Glavina del Rio T."/>
            <person name="Dalin E."/>
            <person name="Tice H."/>
            <person name="Bruce D."/>
            <person name="Goodwin L."/>
            <person name="Pitluck S."/>
            <person name="Chertkov O."/>
            <person name="Meincke L."/>
            <person name="Brettin T."/>
            <person name="Detter J.C."/>
            <person name="Han C."/>
            <person name="Tapia R."/>
            <person name="Kuske C.R."/>
            <person name="Schmutz J."/>
            <person name="Larimer F."/>
            <person name="Land M."/>
            <person name="Hauser L."/>
            <person name="Kyrpides N."/>
            <person name="Mikhailova N."/>
            <person name="Sung Y."/>
            <person name="Fletcher K.E."/>
            <person name="Ritalahti K.M."/>
            <person name="Loeffler F.E."/>
            <person name="Richardson P."/>
        </authorList>
    </citation>
    <scope>NUCLEOTIDE SEQUENCE [LARGE SCALE GENOMIC DNA]</scope>
    <source>
        <strain evidence="5">ATCC BAA-1151 / DSM 17278 / SZ</strain>
    </source>
</reference>
<dbReference type="InterPro" id="IPR014162">
    <property type="entry name" value="CpoB_C"/>
</dbReference>
<dbReference type="KEGG" id="glo:Glov_3269"/>
<feature type="repeat" description="TPR" evidence="1">
    <location>
        <begin position="194"/>
        <end position="227"/>
    </location>
</feature>
<feature type="signal peptide" evidence="3">
    <location>
        <begin position="1"/>
        <end position="21"/>
    </location>
</feature>
<dbReference type="OrthoDB" id="9781271at2"/>
<keyword evidence="2" id="KW-0175">Coiled coil</keyword>
<dbReference type="RefSeq" id="WP_012471299.1">
    <property type="nucleotide sequence ID" value="NC_010814.1"/>
</dbReference>
<dbReference type="InterPro" id="IPR019734">
    <property type="entry name" value="TPR_rpt"/>
</dbReference>
<dbReference type="HAMAP" id="MF_02066">
    <property type="entry name" value="CpoB"/>
    <property type="match status" value="1"/>
</dbReference>
<proteinExistence type="inferred from homology"/>
<dbReference type="SUPFAM" id="SSF48452">
    <property type="entry name" value="TPR-like"/>
    <property type="match status" value="1"/>
</dbReference>
<dbReference type="PROSITE" id="PS50005">
    <property type="entry name" value="TPR"/>
    <property type="match status" value="2"/>
</dbReference>
<keyword evidence="3" id="KW-0732">Signal</keyword>
<evidence type="ECO:0000256" key="3">
    <source>
        <dbReference type="SAM" id="SignalP"/>
    </source>
</evidence>
<dbReference type="eggNOG" id="COG1729">
    <property type="taxonomic scope" value="Bacteria"/>
</dbReference>
<evidence type="ECO:0000313" key="5">
    <source>
        <dbReference type="Proteomes" id="UP000002420"/>
    </source>
</evidence>
<dbReference type="EMBL" id="CP001089">
    <property type="protein sequence ID" value="ACD96975.1"/>
    <property type="molecule type" value="Genomic_DNA"/>
</dbReference>
<protein>
    <submittedName>
        <fullName evidence="4">Tol-pal system protein YbgF</fullName>
    </submittedName>
</protein>
<feature type="repeat" description="TPR" evidence="1">
    <location>
        <begin position="157"/>
        <end position="190"/>
    </location>
</feature>
<evidence type="ECO:0000256" key="1">
    <source>
        <dbReference type="PROSITE-ProRule" id="PRU00339"/>
    </source>
</evidence>
<feature type="coiled-coil region" evidence="2">
    <location>
        <begin position="44"/>
        <end position="92"/>
    </location>
</feature>
<dbReference type="InterPro" id="IPR011990">
    <property type="entry name" value="TPR-like_helical_dom_sf"/>
</dbReference>
<evidence type="ECO:0000313" key="4">
    <source>
        <dbReference type="EMBL" id="ACD96975.1"/>
    </source>
</evidence>
<name>B3EAU2_TRIL1</name>
<dbReference type="STRING" id="398767.Glov_3269"/>
<keyword evidence="1" id="KW-0802">TPR repeat</keyword>
<dbReference type="Gene3D" id="1.25.40.10">
    <property type="entry name" value="Tetratricopeptide repeat domain"/>
    <property type="match status" value="1"/>
</dbReference>
<organism evidence="4 5">
    <name type="scientific">Trichlorobacter lovleyi (strain ATCC BAA-1151 / DSM 17278 / SZ)</name>
    <name type="common">Geobacter lovleyi</name>
    <dbReference type="NCBI Taxonomy" id="398767"/>
    <lineage>
        <taxon>Bacteria</taxon>
        <taxon>Pseudomonadati</taxon>
        <taxon>Thermodesulfobacteriota</taxon>
        <taxon>Desulfuromonadia</taxon>
        <taxon>Geobacterales</taxon>
        <taxon>Geobacteraceae</taxon>
        <taxon>Trichlorobacter</taxon>
    </lineage>
</organism>
<dbReference type="Proteomes" id="UP000002420">
    <property type="component" value="Chromosome"/>
</dbReference>
<dbReference type="GO" id="GO:0051301">
    <property type="term" value="P:cell division"/>
    <property type="evidence" value="ECO:0007669"/>
    <property type="project" value="InterPro"/>
</dbReference>
<dbReference type="HOGENOM" id="CLU_044315_3_1_7"/>
<dbReference type="InterPro" id="IPR034706">
    <property type="entry name" value="CpoB"/>
</dbReference>
<evidence type="ECO:0000256" key="2">
    <source>
        <dbReference type="SAM" id="Coils"/>
    </source>
</evidence>
<gene>
    <name evidence="4" type="ordered locus">Glov_3269</name>
</gene>
<dbReference type="Pfam" id="PF13174">
    <property type="entry name" value="TPR_6"/>
    <property type="match status" value="1"/>
</dbReference>
<feature type="chain" id="PRO_5039951998" evidence="3">
    <location>
        <begin position="22"/>
        <end position="248"/>
    </location>
</feature>